<dbReference type="OrthoDB" id="3288304at2"/>
<dbReference type="Proteomes" id="UP000008838">
    <property type="component" value="Chromosome"/>
</dbReference>
<keyword evidence="3" id="KW-1185">Reference proteome</keyword>
<reference evidence="2 3" key="1">
    <citation type="journal article" date="2008" name="J. Bacteriol.">
        <title>Complete genome sequence of the soil actinomycete Kocuria rhizophila.</title>
        <authorList>
            <person name="Takarada H."/>
            <person name="Sekine M."/>
            <person name="Kosugi H."/>
            <person name="Matsuo Y."/>
            <person name="Fujisawa T."/>
            <person name="Omata S."/>
            <person name="Kishi E."/>
            <person name="Shimizu A."/>
            <person name="Tsukatani N."/>
            <person name="Tanikawa S."/>
            <person name="Fujita N."/>
            <person name="Harayama S."/>
        </authorList>
    </citation>
    <scope>NUCLEOTIDE SEQUENCE [LARGE SCALE GENOMIC DNA]</scope>
    <source>
        <strain evidence="3">ATCC 9341 / DSM 348 / NBRC 103217 / DC2201</strain>
    </source>
</reference>
<name>B2GK69_KOCRD</name>
<evidence type="ECO:0000313" key="2">
    <source>
        <dbReference type="EMBL" id="BAG28468.1"/>
    </source>
</evidence>
<organism evidence="2 3">
    <name type="scientific">Kocuria rhizophila (strain ATCC 9341 / DSM 348 / NBRC 103217 / DC2201)</name>
    <dbReference type="NCBI Taxonomy" id="378753"/>
    <lineage>
        <taxon>Bacteria</taxon>
        <taxon>Bacillati</taxon>
        <taxon>Actinomycetota</taxon>
        <taxon>Actinomycetes</taxon>
        <taxon>Micrococcales</taxon>
        <taxon>Micrococcaceae</taxon>
        <taxon>Kocuria</taxon>
    </lineage>
</organism>
<dbReference type="HOGENOM" id="CLU_2167601_0_0_11"/>
<proteinExistence type="predicted"/>
<dbReference type="STRING" id="378753.KRH_01210"/>
<evidence type="ECO:0000256" key="1">
    <source>
        <dbReference type="SAM" id="Phobius"/>
    </source>
</evidence>
<accession>B2GK69</accession>
<feature type="transmembrane region" description="Helical" evidence="1">
    <location>
        <begin position="57"/>
        <end position="77"/>
    </location>
</feature>
<gene>
    <name evidence="2" type="ordered locus">KRH_01210</name>
</gene>
<protein>
    <submittedName>
        <fullName evidence="2">Hypothetical membrane protein</fullName>
    </submittedName>
</protein>
<keyword evidence="1" id="KW-1133">Transmembrane helix</keyword>
<dbReference type="EMBL" id="AP009152">
    <property type="protein sequence ID" value="BAG28468.1"/>
    <property type="molecule type" value="Genomic_DNA"/>
</dbReference>
<feature type="transmembrane region" description="Helical" evidence="1">
    <location>
        <begin position="17"/>
        <end position="37"/>
    </location>
</feature>
<keyword evidence="1" id="KW-0472">Membrane</keyword>
<dbReference type="KEGG" id="krh:KRH_01210"/>
<dbReference type="AlphaFoldDB" id="B2GK69"/>
<keyword evidence="1" id="KW-0812">Transmembrane</keyword>
<evidence type="ECO:0000313" key="3">
    <source>
        <dbReference type="Proteomes" id="UP000008838"/>
    </source>
</evidence>
<sequence length="110" mass="11671">MTGIVSSFMPAGTKLRVALWFLMPVVVATGMVVYGWLYSPQGVAAIRDAIYFQDVSLAAPVWIMIAWIAGGIALAVFGTLRQKRRHLFAVLSEREEASTAAAAAAAAASV</sequence>
<dbReference type="RefSeq" id="WP_012397195.1">
    <property type="nucleotide sequence ID" value="NC_010617.1"/>
</dbReference>